<evidence type="ECO:0000256" key="4">
    <source>
        <dbReference type="PROSITE-ProRule" id="PRU00134"/>
    </source>
</evidence>
<evidence type="ECO:0000313" key="8">
    <source>
        <dbReference type="Proteomes" id="UP000054270"/>
    </source>
</evidence>
<evidence type="ECO:0000256" key="3">
    <source>
        <dbReference type="ARBA" id="ARBA00022833"/>
    </source>
</evidence>
<dbReference type="SUPFAM" id="SSF144232">
    <property type="entry name" value="HIT/MYND zinc finger-like"/>
    <property type="match status" value="1"/>
</dbReference>
<accession>A0A0D2KUV5</accession>
<dbReference type="OrthoDB" id="5231159at2759"/>
<gene>
    <name evidence="7" type="ORF">HYPSUDRAFT_218164</name>
</gene>
<dbReference type="Gene3D" id="6.10.140.2220">
    <property type="match status" value="1"/>
</dbReference>
<evidence type="ECO:0000259" key="6">
    <source>
        <dbReference type="PROSITE" id="PS50865"/>
    </source>
</evidence>
<dbReference type="InterPro" id="IPR002893">
    <property type="entry name" value="Znf_MYND"/>
</dbReference>
<dbReference type="Proteomes" id="UP000054270">
    <property type="component" value="Unassembled WGS sequence"/>
</dbReference>
<organism evidence="7 8">
    <name type="scientific">Hypholoma sublateritium (strain FD-334 SS-4)</name>
    <dbReference type="NCBI Taxonomy" id="945553"/>
    <lineage>
        <taxon>Eukaryota</taxon>
        <taxon>Fungi</taxon>
        <taxon>Dikarya</taxon>
        <taxon>Basidiomycota</taxon>
        <taxon>Agaricomycotina</taxon>
        <taxon>Agaricomycetes</taxon>
        <taxon>Agaricomycetidae</taxon>
        <taxon>Agaricales</taxon>
        <taxon>Agaricineae</taxon>
        <taxon>Strophariaceae</taxon>
        <taxon>Hypholoma</taxon>
    </lineage>
</organism>
<keyword evidence="1" id="KW-0479">Metal-binding</keyword>
<evidence type="ECO:0000313" key="7">
    <source>
        <dbReference type="EMBL" id="KJA18482.1"/>
    </source>
</evidence>
<feature type="region of interest" description="Disordered" evidence="5">
    <location>
        <begin position="1"/>
        <end position="21"/>
    </location>
</feature>
<evidence type="ECO:0000256" key="5">
    <source>
        <dbReference type="SAM" id="MobiDB-lite"/>
    </source>
</evidence>
<proteinExistence type="predicted"/>
<name>A0A0D2KUV5_HYPSF</name>
<evidence type="ECO:0000256" key="2">
    <source>
        <dbReference type="ARBA" id="ARBA00022771"/>
    </source>
</evidence>
<reference evidence="8" key="1">
    <citation type="submission" date="2014-04" db="EMBL/GenBank/DDBJ databases">
        <title>Evolutionary Origins and Diversification of the Mycorrhizal Mutualists.</title>
        <authorList>
            <consortium name="DOE Joint Genome Institute"/>
            <consortium name="Mycorrhizal Genomics Consortium"/>
            <person name="Kohler A."/>
            <person name="Kuo A."/>
            <person name="Nagy L.G."/>
            <person name="Floudas D."/>
            <person name="Copeland A."/>
            <person name="Barry K.W."/>
            <person name="Cichocki N."/>
            <person name="Veneault-Fourrey C."/>
            <person name="LaButti K."/>
            <person name="Lindquist E.A."/>
            <person name="Lipzen A."/>
            <person name="Lundell T."/>
            <person name="Morin E."/>
            <person name="Murat C."/>
            <person name="Riley R."/>
            <person name="Ohm R."/>
            <person name="Sun H."/>
            <person name="Tunlid A."/>
            <person name="Henrissat B."/>
            <person name="Grigoriev I.V."/>
            <person name="Hibbett D.S."/>
            <person name="Martin F."/>
        </authorList>
    </citation>
    <scope>NUCLEOTIDE SEQUENCE [LARGE SCALE GENOMIC DNA]</scope>
    <source>
        <strain evidence="8">FD-334 SS-4</strain>
    </source>
</reference>
<dbReference type="Pfam" id="PF01753">
    <property type="entry name" value="zf-MYND"/>
    <property type="match status" value="1"/>
</dbReference>
<keyword evidence="3" id="KW-0862">Zinc</keyword>
<feature type="domain" description="MYND-type" evidence="6">
    <location>
        <begin position="66"/>
        <end position="100"/>
    </location>
</feature>
<keyword evidence="8" id="KW-1185">Reference proteome</keyword>
<dbReference type="GO" id="GO:0008270">
    <property type="term" value="F:zinc ion binding"/>
    <property type="evidence" value="ECO:0007669"/>
    <property type="project" value="UniProtKB-KW"/>
</dbReference>
<dbReference type="Pfam" id="PF26632">
    <property type="entry name" value="DUF8205"/>
    <property type="match status" value="1"/>
</dbReference>
<sequence length="328" mass="36429">MTPTSDQPSSNIPRPYHHMNMPSNQEAGIVLPTIQYVHPDNQATFRKLAIPTKIMKQEREKTATLCSYCHEPGKDLSCKLASYCSRECQKKQWPLHKLVCAESFGAATVKLVNTFTANHYIQYFMQLAFVLTYDLHKGMIVDRPLIVRCDLAVDAAQMVNISRLVSGELTLDDFPDGTEGMLQIKTFTPLDSSRAIDEGRMKLWQAAVTGQSEGGASRNTVGIVDFHMEGTDQVSSVTLHIHDAAVQEAKSGKGYTMVSALTQQSKTIPLSPECCLKAINSHIRDDKKKNQLKLRTHMPKELLRKYVGVDGLSALSTLPATVSFVSMR</sequence>
<dbReference type="AlphaFoldDB" id="A0A0D2KUV5"/>
<dbReference type="PROSITE" id="PS50865">
    <property type="entry name" value="ZF_MYND_2"/>
    <property type="match status" value="1"/>
</dbReference>
<keyword evidence="2 4" id="KW-0863">Zinc-finger</keyword>
<feature type="compositionally biased region" description="Polar residues" evidence="5">
    <location>
        <begin position="1"/>
        <end position="12"/>
    </location>
</feature>
<dbReference type="EMBL" id="KN817588">
    <property type="protein sequence ID" value="KJA18482.1"/>
    <property type="molecule type" value="Genomic_DNA"/>
</dbReference>
<dbReference type="InterPro" id="IPR058518">
    <property type="entry name" value="DUF8205"/>
</dbReference>
<evidence type="ECO:0000256" key="1">
    <source>
        <dbReference type="ARBA" id="ARBA00022723"/>
    </source>
</evidence>
<protein>
    <recommendedName>
        <fullName evidence="6">MYND-type domain-containing protein</fullName>
    </recommendedName>
</protein>